<evidence type="ECO:0000313" key="1">
    <source>
        <dbReference type="EMBL" id="RTS42298.1"/>
    </source>
</evidence>
<name>A0ABD7JY35_PSEAI</name>
<evidence type="ECO:0000313" key="2">
    <source>
        <dbReference type="Proteomes" id="UP000276985"/>
    </source>
</evidence>
<accession>A0ABD7JY35</accession>
<comment type="caution">
    <text evidence="1">The sequence shown here is derived from an EMBL/GenBank/DDBJ whole genome shotgun (WGS) entry which is preliminary data.</text>
</comment>
<evidence type="ECO:0008006" key="3">
    <source>
        <dbReference type="Google" id="ProtNLM"/>
    </source>
</evidence>
<dbReference type="AlphaFoldDB" id="A0ABD7JY35"/>
<dbReference type="EMBL" id="RXTL01000031">
    <property type="protein sequence ID" value="RTS42298.1"/>
    <property type="molecule type" value="Genomic_DNA"/>
</dbReference>
<protein>
    <recommendedName>
        <fullName evidence="3">Apea-like HEPN domain-containing protein</fullName>
    </recommendedName>
</protein>
<sequence length="216" mass="24986">MDYQVLKTRHRQEREGHHPNLTLRVHRALSWLNRAEQADDVDGRFIFLWIAFNSAYATDIDEQYRLSEQSTFKTFLDKLCSLDTGNLIENLVWSEFSGSIRVLLDNPYVFQSFWDNQNGKISEQQWTERFANGRRVAQQALASRNTAAVLGVVFNRIYTLRNQMMHGGATWNSSVNRDQVRDCSNLLSKLVPVIILLMLDNPETLWGDACYPVIEA</sequence>
<dbReference type="RefSeq" id="WP_003150793.1">
    <property type="nucleotide sequence ID" value="NZ_LLQP01000078.1"/>
</dbReference>
<gene>
    <name evidence="1" type="ORF">DY940_23835</name>
</gene>
<proteinExistence type="predicted"/>
<reference evidence="1 2" key="1">
    <citation type="submission" date="2018-12" db="EMBL/GenBank/DDBJ databases">
        <title>Pseudomonas aeruginosa Diversity Panel.</title>
        <authorList>
            <person name="Snesrud E."/>
            <person name="Mcgann P."/>
        </authorList>
    </citation>
    <scope>NUCLEOTIDE SEQUENCE [LARGE SCALE GENOMIC DNA]</scope>
    <source>
        <strain evidence="1 2">MRSN6241</strain>
    </source>
</reference>
<dbReference type="Proteomes" id="UP000276985">
    <property type="component" value="Unassembled WGS sequence"/>
</dbReference>
<organism evidence="1 2">
    <name type="scientific">Pseudomonas aeruginosa</name>
    <dbReference type="NCBI Taxonomy" id="287"/>
    <lineage>
        <taxon>Bacteria</taxon>
        <taxon>Pseudomonadati</taxon>
        <taxon>Pseudomonadota</taxon>
        <taxon>Gammaproteobacteria</taxon>
        <taxon>Pseudomonadales</taxon>
        <taxon>Pseudomonadaceae</taxon>
        <taxon>Pseudomonas</taxon>
    </lineage>
</organism>